<gene>
    <name evidence="2" type="ORF">HHL17_23580</name>
</gene>
<organism evidence="2 3">
    <name type="scientific">Chitinophaga fulva</name>
    <dbReference type="NCBI Taxonomy" id="2728842"/>
    <lineage>
        <taxon>Bacteria</taxon>
        <taxon>Pseudomonadati</taxon>
        <taxon>Bacteroidota</taxon>
        <taxon>Chitinophagia</taxon>
        <taxon>Chitinophagales</taxon>
        <taxon>Chitinophagaceae</taxon>
        <taxon>Chitinophaga</taxon>
    </lineage>
</organism>
<name>A0A848GRR0_9BACT</name>
<dbReference type="Gene3D" id="4.10.220.110">
    <property type="match status" value="1"/>
</dbReference>
<dbReference type="Gene3D" id="2.30.110.50">
    <property type="match status" value="1"/>
</dbReference>
<protein>
    <recommendedName>
        <fullName evidence="1">Gp5/Type VI secretion system Vgr protein OB-fold domain-containing protein</fullName>
    </recommendedName>
</protein>
<dbReference type="InterPro" id="IPR006531">
    <property type="entry name" value="Gp5/Vgr_OB"/>
</dbReference>
<proteinExistence type="predicted"/>
<dbReference type="Gene3D" id="3.10.450.190">
    <property type="match status" value="1"/>
</dbReference>
<dbReference type="Proteomes" id="UP000583266">
    <property type="component" value="Unassembled WGS sequence"/>
</dbReference>
<dbReference type="InterPro" id="IPR037026">
    <property type="entry name" value="Vgr_OB-fold_dom_sf"/>
</dbReference>
<keyword evidence="3" id="KW-1185">Reference proteome</keyword>
<dbReference type="Pfam" id="PF05954">
    <property type="entry name" value="Phage_GPD"/>
    <property type="match status" value="1"/>
</dbReference>
<evidence type="ECO:0000313" key="3">
    <source>
        <dbReference type="Proteomes" id="UP000583266"/>
    </source>
</evidence>
<dbReference type="Gene3D" id="2.40.50.230">
    <property type="entry name" value="Gp5 N-terminal domain"/>
    <property type="match status" value="1"/>
</dbReference>
<dbReference type="Pfam" id="PF04717">
    <property type="entry name" value="Phage_base_V"/>
    <property type="match status" value="1"/>
</dbReference>
<evidence type="ECO:0000313" key="2">
    <source>
        <dbReference type="EMBL" id="NML40201.1"/>
    </source>
</evidence>
<reference evidence="2 3" key="1">
    <citation type="submission" date="2020-04" db="EMBL/GenBank/DDBJ databases">
        <title>Chitinophaga sp. G-6-1-13 sp. nov., isolated from soil.</title>
        <authorList>
            <person name="Dahal R.H."/>
            <person name="Chaudhary D.K."/>
        </authorList>
    </citation>
    <scope>NUCLEOTIDE SEQUENCE [LARGE SCALE GENOMIC DNA]</scope>
    <source>
        <strain evidence="2 3">G-6-1-13</strain>
    </source>
</reference>
<dbReference type="RefSeq" id="WP_169227313.1">
    <property type="nucleotide sequence ID" value="NZ_JABBGC010000003.1"/>
</dbReference>
<comment type="caution">
    <text evidence="2">The sequence shown here is derived from an EMBL/GenBank/DDBJ whole genome shotgun (WGS) entry which is preliminary data.</text>
</comment>
<dbReference type="Gene3D" id="3.55.50.10">
    <property type="entry name" value="Baseplate protein-like domains"/>
    <property type="match status" value="1"/>
</dbReference>
<dbReference type="SUPFAM" id="SSF69279">
    <property type="entry name" value="Phage tail proteins"/>
    <property type="match status" value="2"/>
</dbReference>
<feature type="domain" description="Gp5/Type VI secretion system Vgr protein OB-fold" evidence="1">
    <location>
        <begin position="367"/>
        <end position="439"/>
    </location>
</feature>
<accession>A0A848GRR0</accession>
<sequence length="602" mass="66663">MSLYTRTSFSIGEHQFTSFHSLQLSQTIRGHHHFRILIGYDWLEKLGQGMFSAARNFLGKEISITIKPMDTFGTYKAVIFNGLVTGIHTGKENDGTHGFCVISGSSPTILLENDPHIATFEQQSLQRIVMVALKGTSPYTQTEVSPEHEENMKYIVQYRETAQEFITRLAARYGEWYFYDGQKIIFGKYTPQKVALTHQQDLMDFDVSLEVKPNNIQFTGYEYRKNTVVENDTLSQSAVSMNSYVSHLKDVSEKLYRKPSLFKPNYGFSGDAKAQLDDLTALQQRGRLSEMVVLSGTSSNTSLKIGDIVSISESAAVNVHHGEFVVTGLEHHCTENGDYHNVFTAIPADTAMPRVDLTPLSGCEPQSATVTDNADPKGLGRVRVRFRWQQQGSTPWIRLVAPHGGPNKGFYFIPEINEEVWVAFESGNPEAPYVLGTTYNGDEKTEFVDDQNNIKCIRTRSGHTIKLDDTSNGESITITDKNGNIITLDTTGKHIHITAPENLNLTAKNIHITAKENITMDAGKNVVADAADNIRVTAGEEYALKATNISGEAGDGISFFAQEDYKQTSGTMQLLSLLGDMKIIGSGTTVLQGNKKVKISKG</sequence>
<dbReference type="SUPFAM" id="SSF69349">
    <property type="entry name" value="Phage fibre proteins"/>
    <property type="match status" value="1"/>
</dbReference>
<dbReference type="AlphaFoldDB" id="A0A848GRR0"/>
<dbReference type="SUPFAM" id="SSF69255">
    <property type="entry name" value="gp5 N-terminal domain-like"/>
    <property type="match status" value="1"/>
</dbReference>
<dbReference type="EMBL" id="JABBGC010000003">
    <property type="protein sequence ID" value="NML40201.1"/>
    <property type="molecule type" value="Genomic_DNA"/>
</dbReference>
<evidence type="ECO:0000259" key="1">
    <source>
        <dbReference type="Pfam" id="PF04717"/>
    </source>
</evidence>